<evidence type="ECO:0000313" key="16">
    <source>
        <dbReference type="Proteomes" id="UP000490939"/>
    </source>
</evidence>
<protein>
    <recommendedName>
        <fullName evidence="4 9">Carbonic anhydrase</fullName>
        <ecNumber evidence="4 9">4.2.1.1</ecNumber>
    </recommendedName>
</protein>
<keyword evidence="6 9" id="KW-0862">Zinc</keyword>
<feature type="domain" description="Alpha-carbonic anhydrase" evidence="10">
    <location>
        <begin position="17"/>
        <end position="260"/>
    </location>
</feature>
<gene>
    <name evidence="11" type="ORF">BLS_001804</name>
    <name evidence="13" type="ORF">EG327_006946</name>
    <name evidence="12" type="ORF">EG328_001478</name>
</gene>
<dbReference type="Proteomes" id="UP000433883">
    <property type="component" value="Unassembled WGS sequence"/>
</dbReference>
<dbReference type="PROSITE" id="PS00162">
    <property type="entry name" value="ALPHA_CA_1"/>
    <property type="match status" value="1"/>
</dbReference>
<evidence type="ECO:0000313" key="12">
    <source>
        <dbReference type="EMBL" id="KAE9978397.1"/>
    </source>
</evidence>
<accession>A0A8H3UY51</accession>
<keyword evidence="7 9" id="KW-0456">Lyase</keyword>
<comment type="caution">
    <text evidence="11">The sequence shown here is derived from an EMBL/GenBank/DDBJ whole genome shotgun (WGS) entry which is preliminary data.</text>
</comment>
<dbReference type="GO" id="GO:0004089">
    <property type="term" value="F:carbonate dehydratase activity"/>
    <property type="evidence" value="ECO:0007669"/>
    <property type="project" value="UniProtKB-UniRule"/>
</dbReference>
<evidence type="ECO:0000313" key="14">
    <source>
        <dbReference type="Proteomes" id="UP000433883"/>
    </source>
</evidence>
<dbReference type="PANTHER" id="PTHR18952:SF265">
    <property type="entry name" value="CARBONIC ANHYDRASE"/>
    <property type="match status" value="1"/>
</dbReference>
<dbReference type="CDD" id="cd03124">
    <property type="entry name" value="alpha_CA_prokaryotic_like"/>
    <property type="match status" value="1"/>
</dbReference>
<dbReference type="Proteomes" id="UP000490939">
    <property type="component" value="Unassembled WGS sequence"/>
</dbReference>
<dbReference type="InterPro" id="IPR023561">
    <property type="entry name" value="Carbonic_anhydrase_a-class"/>
</dbReference>
<organism evidence="11 14">
    <name type="scientific">Venturia inaequalis</name>
    <name type="common">Apple scab fungus</name>
    <dbReference type="NCBI Taxonomy" id="5025"/>
    <lineage>
        <taxon>Eukaryota</taxon>
        <taxon>Fungi</taxon>
        <taxon>Dikarya</taxon>
        <taxon>Ascomycota</taxon>
        <taxon>Pezizomycotina</taxon>
        <taxon>Dothideomycetes</taxon>
        <taxon>Pleosporomycetidae</taxon>
        <taxon>Venturiales</taxon>
        <taxon>Venturiaceae</taxon>
        <taxon>Venturia</taxon>
    </lineage>
</organism>
<evidence type="ECO:0000256" key="6">
    <source>
        <dbReference type="ARBA" id="ARBA00022833"/>
    </source>
</evidence>
<evidence type="ECO:0000256" key="7">
    <source>
        <dbReference type="ARBA" id="ARBA00023239"/>
    </source>
</evidence>
<dbReference type="SMART" id="SM01057">
    <property type="entry name" value="Carb_anhydrase"/>
    <property type="match status" value="1"/>
</dbReference>
<evidence type="ECO:0000259" key="10">
    <source>
        <dbReference type="PROSITE" id="PS51144"/>
    </source>
</evidence>
<dbReference type="EMBL" id="WNWQ01000144">
    <property type="protein sequence ID" value="KAE9976879.1"/>
    <property type="molecule type" value="Genomic_DNA"/>
</dbReference>
<dbReference type="Proteomes" id="UP000447873">
    <property type="component" value="Unassembled WGS sequence"/>
</dbReference>
<dbReference type="EMBL" id="WNWS01000136">
    <property type="protein sequence ID" value="KAE9978397.1"/>
    <property type="molecule type" value="Genomic_DNA"/>
</dbReference>
<dbReference type="Gene3D" id="3.10.200.10">
    <property type="entry name" value="Alpha carbonic anhydrase"/>
    <property type="match status" value="1"/>
</dbReference>
<evidence type="ECO:0000313" key="11">
    <source>
        <dbReference type="EMBL" id="KAE9976879.1"/>
    </source>
</evidence>
<comment type="cofactor">
    <cofactor evidence="1 9">
        <name>Zn(2+)</name>
        <dbReference type="ChEBI" id="CHEBI:29105"/>
    </cofactor>
</comment>
<dbReference type="GO" id="GO:0008270">
    <property type="term" value="F:zinc ion binding"/>
    <property type="evidence" value="ECO:0007669"/>
    <property type="project" value="UniProtKB-UniRule"/>
</dbReference>
<comment type="catalytic activity">
    <reaction evidence="8 9">
        <text>hydrogencarbonate + H(+) = CO2 + H2O</text>
        <dbReference type="Rhea" id="RHEA:10748"/>
        <dbReference type="ChEBI" id="CHEBI:15377"/>
        <dbReference type="ChEBI" id="CHEBI:15378"/>
        <dbReference type="ChEBI" id="CHEBI:16526"/>
        <dbReference type="ChEBI" id="CHEBI:17544"/>
        <dbReference type="EC" id="4.2.1.1"/>
    </reaction>
</comment>
<sequence>MGHLHRRAAKSHTVEVSKFGYSGPVGPLLWPTLAKENSACEKGDHQSPINIDSNIKRATSPPKINIAKIDHAEFENLGTTVEVIANGTTEFGNKTFNLQQFHFHSPSEHRINEEYFPLEMHMVHQSTDGNFVVLGLLFDVSDLSTPLLSELANEISKISTPGSVTETGPLDMAAIIKHLETTPLRQYSGSLTTPPCKEGITFLIAEQALPINPASFNSMKKVLKFNSRYTQGSPGEPNLIEQALKSGEGEGVVVNAPVST</sequence>
<keyword evidence="16" id="KW-1185">Reference proteome</keyword>
<evidence type="ECO:0000313" key="13">
    <source>
        <dbReference type="EMBL" id="KAE9979628.1"/>
    </source>
</evidence>
<keyword evidence="5 9" id="KW-0479">Metal-binding</keyword>
<proteinExistence type="inferred from homology"/>
<evidence type="ECO:0000256" key="4">
    <source>
        <dbReference type="ARBA" id="ARBA00012925"/>
    </source>
</evidence>
<dbReference type="PROSITE" id="PS51144">
    <property type="entry name" value="ALPHA_CA_2"/>
    <property type="match status" value="1"/>
</dbReference>
<dbReference type="Pfam" id="PF00194">
    <property type="entry name" value="Carb_anhydrase"/>
    <property type="match status" value="1"/>
</dbReference>
<evidence type="ECO:0000256" key="9">
    <source>
        <dbReference type="RuleBase" id="RU367011"/>
    </source>
</evidence>
<dbReference type="InterPro" id="IPR018338">
    <property type="entry name" value="Carbonic_anhydrase_a-class_CS"/>
</dbReference>
<dbReference type="InterPro" id="IPR036398">
    <property type="entry name" value="CA_dom_sf"/>
</dbReference>
<comment type="function">
    <text evidence="2 9">Reversible hydration of carbon dioxide.</text>
</comment>
<evidence type="ECO:0000256" key="1">
    <source>
        <dbReference type="ARBA" id="ARBA00001947"/>
    </source>
</evidence>
<dbReference type="InterPro" id="IPR001148">
    <property type="entry name" value="CA_dom"/>
</dbReference>
<evidence type="ECO:0000256" key="3">
    <source>
        <dbReference type="ARBA" id="ARBA00010718"/>
    </source>
</evidence>
<dbReference type="AlphaFoldDB" id="A0A8H3UY51"/>
<dbReference type="SUPFAM" id="SSF51069">
    <property type="entry name" value="Carbonic anhydrase"/>
    <property type="match status" value="1"/>
</dbReference>
<dbReference type="InterPro" id="IPR041891">
    <property type="entry name" value="Alpha_CA_prokaryot-like"/>
</dbReference>
<comment type="similarity">
    <text evidence="3 9">Belongs to the alpha-carbonic anhydrase family.</text>
</comment>
<evidence type="ECO:0000256" key="8">
    <source>
        <dbReference type="ARBA" id="ARBA00048348"/>
    </source>
</evidence>
<evidence type="ECO:0000313" key="15">
    <source>
        <dbReference type="Proteomes" id="UP000447873"/>
    </source>
</evidence>
<dbReference type="PANTHER" id="PTHR18952">
    <property type="entry name" value="CARBONIC ANHYDRASE"/>
    <property type="match status" value="1"/>
</dbReference>
<name>A0A8H3UY51_VENIN</name>
<dbReference type="EC" id="4.2.1.1" evidence="4 9"/>
<reference evidence="11 14" key="1">
    <citation type="submission" date="2019-11" db="EMBL/GenBank/DDBJ databases">
        <title>Venturia inaequalis Genome Resource.</title>
        <authorList>
            <person name="Lichtner F.J."/>
        </authorList>
    </citation>
    <scope>NUCLEOTIDE SEQUENCE [LARGE SCALE GENOMIC DNA]</scope>
    <source>
        <strain evidence="12 15">120213</strain>
        <strain evidence="11">Bline_iso_100314</strain>
        <strain evidence="13 16">DMI_063113</strain>
    </source>
</reference>
<evidence type="ECO:0000256" key="5">
    <source>
        <dbReference type="ARBA" id="ARBA00022723"/>
    </source>
</evidence>
<evidence type="ECO:0000256" key="2">
    <source>
        <dbReference type="ARBA" id="ARBA00002904"/>
    </source>
</evidence>
<dbReference type="EMBL" id="WNWR01000409">
    <property type="protein sequence ID" value="KAE9979628.1"/>
    <property type="molecule type" value="Genomic_DNA"/>
</dbReference>